<keyword evidence="8" id="KW-1133">Transmembrane helix</keyword>
<evidence type="ECO:0000313" key="11">
    <source>
        <dbReference type="Proteomes" id="UP001597227"/>
    </source>
</evidence>
<keyword evidence="4 5" id="KW-0326">Glycosidase</keyword>
<dbReference type="PROSITE" id="PS01095">
    <property type="entry name" value="GH18_1"/>
    <property type="match status" value="1"/>
</dbReference>
<proteinExistence type="inferred from homology"/>
<comment type="similarity">
    <text evidence="6">Belongs to the glycosyl hydrolase 18 family.</text>
</comment>
<comment type="catalytic activity">
    <reaction evidence="1">
        <text>Random endo-hydrolysis of N-acetyl-beta-D-glucosaminide (1-&gt;4)-beta-linkages in chitin and chitodextrins.</text>
        <dbReference type="EC" id="3.2.1.14"/>
    </reaction>
</comment>
<keyword evidence="3 5" id="KW-0378">Hydrolase</keyword>
<feature type="compositionally biased region" description="Polar residues" evidence="7">
    <location>
        <begin position="35"/>
        <end position="46"/>
    </location>
</feature>
<protein>
    <recommendedName>
        <fullName evidence="2">chitinase</fullName>
        <ecNumber evidence="2">3.2.1.14</ecNumber>
    </recommendedName>
</protein>
<evidence type="ECO:0000313" key="10">
    <source>
        <dbReference type="EMBL" id="MFD1778051.1"/>
    </source>
</evidence>
<keyword evidence="8" id="KW-0472">Membrane</keyword>
<evidence type="ECO:0000259" key="9">
    <source>
        <dbReference type="PROSITE" id="PS51910"/>
    </source>
</evidence>
<name>A0ABW4MJE6_9BACI</name>
<dbReference type="Gene3D" id="3.40.5.30">
    <property type="entry name" value="(Trans)glycosidases - domain 2"/>
    <property type="match status" value="1"/>
</dbReference>
<dbReference type="InterPro" id="IPR050314">
    <property type="entry name" value="Glycosyl_Hydrlase_18"/>
</dbReference>
<dbReference type="PROSITE" id="PS51910">
    <property type="entry name" value="GH18_2"/>
    <property type="match status" value="1"/>
</dbReference>
<dbReference type="InterPro" id="IPR001223">
    <property type="entry name" value="Glyco_hydro18_cat"/>
</dbReference>
<dbReference type="Gene3D" id="3.20.20.80">
    <property type="entry name" value="Glycosidases"/>
    <property type="match status" value="1"/>
</dbReference>
<organism evidence="10 11">
    <name type="scientific">Fredinandcohnia salidurans</name>
    <dbReference type="NCBI Taxonomy" id="2595041"/>
    <lineage>
        <taxon>Bacteria</taxon>
        <taxon>Bacillati</taxon>
        <taxon>Bacillota</taxon>
        <taxon>Bacilli</taxon>
        <taxon>Bacillales</taxon>
        <taxon>Bacillaceae</taxon>
        <taxon>Fredinandcohnia</taxon>
    </lineage>
</organism>
<dbReference type="InterPro" id="IPR011583">
    <property type="entry name" value="Chitinase_II/V-like_cat"/>
</dbReference>
<feature type="region of interest" description="Disordered" evidence="7">
    <location>
        <begin position="35"/>
        <end position="55"/>
    </location>
</feature>
<keyword evidence="8" id="KW-0812">Transmembrane</keyword>
<feature type="domain" description="GH18" evidence="9">
    <location>
        <begin position="61"/>
        <end position="373"/>
    </location>
</feature>
<gene>
    <name evidence="10" type="ORF">ACFSFW_05175</name>
</gene>
<evidence type="ECO:0000256" key="6">
    <source>
        <dbReference type="RuleBase" id="RU004453"/>
    </source>
</evidence>
<accession>A0ABW4MJE6</accession>
<dbReference type="RefSeq" id="WP_388035739.1">
    <property type="nucleotide sequence ID" value="NZ_JBHUEK010000007.1"/>
</dbReference>
<evidence type="ECO:0000256" key="5">
    <source>
        <dbReference type="RuleBase" id="RU000489"/>
    </source>
</evidence>
<dbReference type="Proteomes" id="UP001597227">
    <property type="component" value="Unassembled WGS sequence"/>
</dbReference>
<dbReference type="InterPro" id="IPR017853">
    <property type="entry name" value="GH"/>
</dbReference>
<feature type="transmembrane region" description="Helical" evidence="8">
    <location>
        <begin position="7"/>
        <end position="26"/>
    </location>
</feature>
<evidence type="ECO:0000256" key="7">
    <source>
        <dbReference type="SAM" id="MobiDB-lite"/>
    </source>
</evidence>
<dbReference type="PANTHER" id="PTHR11177">
    <property type="entry name" value="CHITINASE"/>
    <property type="match status" value="1"/>
</dbReference>
<evidence type="ECO:0000256" key="8">
    <source>
        <dbReference type="SAM" id="Phobius"/>
    </source>
</evidence>
<dbReference type="EMBL" id="JBHUEK010000007">
    <property type="protein sequence ID" value="MFD1778051.1"/>
    <property type="molecule type" value="Genomic_DNA"/>
</dbReference>
<evidence type="ECO:0000256" key="1">
    <source>
        <dbReference type="ARBA" id="ARBA00000822"/>
    </source>
</evidence>
<dbReference type="GO" id="GO:0016787">
    <property type="term" value="F:hydrolase activity"/>
    <property type="evidence" value="ECO:0007669"/>
    <property type="project" value="UniProtKB-KW"/>
</dbReference>
<comment type="caution">
    <text evidence="10">The sequence shown here is derived from an EMBL/GenBank/DDBJ whole genome shotgun (WGS) entry which is preliminary data.</text>
</comment>
<dbReference type="SMART" id="SM00636">
    <property type="entry name" value="Glyco_18"/>
    <property type="match status" value="1"/>
</dbReference>
<sequence length="383" mass="43216">MKKRSIFLSMLVVVIFGGGFLTGLWLSNQNQHETKIGTETPQSSKSPDQKAKPKLDKKTSNVLVGYIQDFRDPNQIDYSKLTHIIFSFVHPTKDGQLLFTGDHAVKNLRNMVANAHKHDTKAMLAVGGWFHMNGGESYDYFSAALANPASQQKLVNELIRVVEQENLDGIDIDFEHPRTDADTKHLHQFIKTLGSKLRDQNKELSIAVHSKIHGQTLTELAYVKYEPAMFQYVDYVNIMAYDGQWDGGYHAENLSPYPFTESIVGYWSDLFDSHKLPKEKLVLGVPFYAQPIDPNIKQVSYEAIVESNPDNAVKDTVNMNGTTYYYNGQTMMARKTKLALNHGFGGMMIWELGLDAKGANSLTNTLYESIASTTIDHYYSIKK</sequence>
<evidence type="ECO:0000256" key="3">
    <source>
        <dbReference type="ARBA" id="ARBA00022801"/>
    </source>
</evidence>
<evidence type="ECO:0000256" key="4">
    <source>
        <dbReference type="ARBA" id="ARBA00023295"/>
    </source>
</evidence>
<dbReference type="PANTHER" id="PTHR11177:SF317">
    <property type="entry name" value="CHITINASE 12-RELATED"/>
    <property type="match status" value="1"/>
</dbReference>
<dbReference type="Pfam" id="PF00704">
    <property type="entry name" value="Glyco_hydro_18"/>
    <property type="match status" value="1"/>
</dbReference>
<keyword evidence="11" id="KW-1185">Reference proteome</keyword>
<reference evidence="11" key="1">
    <citation type="journal article" date="2019" name="Int. J. Syst. Evol. Microbiol.">
        <title>The Global Catalogue of Microorganisms (GCM) 10K type strain sequencing project: providing services to taxonomists for standard genome sequencing and annotation.</title>
        <authorList>
            <consortium name="The Broad Institute Genomics Platform"/>
            <consortium name="The Broad Institute Genome Sequencing Center for Infectious Disease"/>
            <person name="Wu L."/>
            <person name="Ma J."/>
        </authorList>
    </citation>
    <scope>NUCLEOTIDE SEQUENCE [LARGE SCALE GENOMIC DNA]</scope>
    <source>
        <strain evidence="11">CCUG 15531</strain>
    </source>
</reference>
<dbReference type="EC" id="3.2.1.14" evidence="2"/>
<evidence type="ECO:0000256" key="2">
    <source>
        <dbReference type="ARBA" id="ARBA00012729"/>
    </source>
</evidence>
<dbReference type="SUPFAM" id="SSF51445">
    <property type="entry name" value="(Trans)glycosidases"/>
    <property type="match status" value="1"/>
</dbReference>
<dbReference type="InterPro" id="IPR001579">
    <property type="entry name" value="Glyco_hydro_18_chit_AS"/>
</dbReference>